<reference evidence="2" key="1">
    <citation type="journal article" date="2020" name="mSystems">
        <title>Genome- and Community-Level Interaction Insights into Carbon Utilization and Element Cycling Functions of Hydrothermarchaeota in Hydrothermal Sediment.</title>
        <authorList>
            <person name="Zhou Z."/>
            <person name="Liu Y."/>
            <person name="Xu W."/>
            <person name="Pan J."/>
            <person name="Luo Z.H."/>
            <person name="Li M."/>
        </authorList>
    </citation>
    <scope>NUCLEOTIDE SEQUENCE [LARGE SCALE GENOMIC DNA]</scope>
    <source>
        <strain evidence="2">SpSt-418</strain>
    </source>
</reference>
<comment type="caution">
    <text evidence="2">The sequence shown here is derived from an EMBL/GenBank/DDBJ whole genome shotgun (WGS) entry which is preliminary data.</text>
</comment>
<keyword evidence="1" id="KW-1133">Transmembrane helix</keyword>
<evidence type="ECO:0000256" key="1">
    <source>
        <dbReference type="SAM" id="Phobius"/>
    </source>
</evidence>
<feature type="transmembrane region" description="Helical" evidence="1">
    <location>
        <begin position="127"/>
        <end position="146"/>
    </location>
</feature>
<accession>A0A7C3KFD3</accession>
<dbReference type="InterPro" id="IPR038762">
    <property type="entry name" value="ABM_predict"/>
</dbReference>
<dbReference type="EMBL" id="DSRU01000259">
    <property type="protein sequence ID" value="HFM99624.1"/>
    <property type="molecule type" value="Genomic_DNA"/>
</dbReference>
<dbReference type="PANTHER" id="PTHR40057:SF1">
    <property type="entry name" value="SLR1162 PROTEIN"/>
    <property type="match status" value="1"/>
</dbReference>
<dbReference type="InterPro" id="IPR011008">
    <property type="entry name" value="Dimeric_a/b-barrel"/>
</dbReference>
<dbReference type="PANTHER" id="PTHR40057">
    <property type="entry name" value="SLR1162 PROTEIN"/>
    <property type="match status" value="1"/>
</dbReference>
<sequence length="194" mass="22570">MLEESLTVDSNESSYQVTAVISHIVRPGREQGYEEWFHGIAAAARKFKGHLGVSTIRPNDQAHPEYVVMLKFDRYDNLKTWLESDIRRQWLERLQPLIEQPETVQTLTGLETWFALPKRLRQPPPRYKMAIVTWVGVQIVTSLTSYFLESSFASLPRFINLAVSNVIVVIALTYFVMPQLTRLFNQWLYPKLDQ</sequence>
<keyword evidence="1" id="KW-0472">Membrane</keyword>
<dbReference type="GO" id="GO:0004497">
    <property type="term" value="F:monooxygenase activity"/>
    <property type="evidence" value="ECO:0007669"/>
    <property type="project" value="UniProtKB-KW"/>
</dbReference>
<protein>
    <submittedName>
        <fullName evidence="2">Antibiotic biosynthesis monooxygenase</fullName>
    </submittedName>
</protein>
<dbReference type="SUPFAM" id="SSF54909">
    <property type="entry name" value="Dimeric alpha+beta barrel"/>
    <property type="match status" value="1"/>
</dbReference>
<gene>
    <name evidence="2" type="ORF">ENR64_18065</name>
</gene>
<name>A0A7C3KFD3_9CYAN</name>
<evidence type="ECO:0000313" key="2">
    <source>
        <dbReference type="EMBL" id="HFM99624.1"/>
    </source>
</evidence>
<keyword evidence="1" id="KW-0812">Transmembrane</keyword>
<dbReference type="Gene3D" id="3.30.70.100">
    <property type="match status" value="1"/>
</dbReference>
<organism evidence="2">
    <name type="scientific">Oscillatoriales cyanobacterium SpSt-418</name>
    <dbReference type="NCBI Taxonomy" id="2282169"/>
    <lineage>
        <taxon>Bacteria</taxon>
        <taxon>Bacillati</taxon>
        <taxon>Cyanobacteriota</taxon>
        <taxon>Cyanophyceae</taxon>
        <taxon>Oscillatoriophycideae</taxon>
        <taxon>Oscillatoriales</taxon>
    </lineage>
</organism>
<dbReference type="AlphaFoldDB" id="A0A7C3KFD3"/>
<keyword evidence="2" id="KW-0503">Monooxygenase</keyword>
<keyword evidence="2" id="KW-0560">Oxidoreductase</keyword>
<feature type="transmembrane region" description="Helical" evidence="1">
    <location>
        <begin position="158"/>
        <end position="177"/>
    </location>
</feature>
<proteinExistence type="predicted"/>